<dbReference type="NCBIfam" id="TIGR00857">
    <property type="entry name" value="pyrC_multi"/>
    <property type="match status" value="1"/>
</dbReference>
<dbReference type="SUPFAM" id="SSF51338">
    <property type="entry name" value="Composite domain of metallo-dependent hydrolases"/>
    <property type="match status" value="1"/>
</dbReference>
<evidence type="ECO:0000256" key="6">
    <source>
        <dbReference type="HAMAP-Rule" id="MF_00220"/>
    </source>
</evidence>
<feature type="binding site" evidence="6">
    <location>
        <position position="309"/>
    </location>
    <ligand>
        <name>Zn(2+)</name>
        <dbReference type="ChEBI" id="CHEBI:29105"/>
        <label>1</label>
    </ligand>
</feature>
<evidence type="ECO:0000256" key="3">
    <source>
        <dbReference type="ARBA" id="ARBA00022723"/>
    </source>
</evidence>
<dbReference type="SUPFAM" id="SSF51556">
    <property type="entry name" value="Metallo-dependent hydrolases"/>
    <property type="match status" value="1"/>
</dbReference>
<dbReference type="Pfam" id="PF12890">
    <property type="entry name" value="DHOase"/>
    <property type="match status" value="1"/>
</dbReference>
<dbReference type="GO" id="GO:0006145">
    <property type="term" value="P:purine nucleobase catabolic process"/>
    <property type="evidence" value="ECO:0007669"/>
    <property type="project" value="TreeGrafter"/>
</dbReference>
<dbReference type="PANTHER" id="PTHR43668:SF2">
    <property type="entry name" value="ALLANTOINASE"/>
    <property type="match status" value="1"/>
</dbReference>
<feature type="binding site" evidence="6">
    <location>
        <position position="313"/>
    </location>
    <ligand>
        <name>substrate</name>
    </ligand>
</feature>
<evidence type="ECO:0000259" key="7">
    <source>
        <dbReference type="Pfam" id="PF12890"/>
    </source>
</evidence>
<feature type="domain" description="Dihydroorotase catalytic" evidence="7">
    <location>
        <begin position="54"/>
        <end position="240"/>
    </location>
</feature>
<dbReference type="InterPro" id="IPR024403">
    <property type="entry name" value="DHOase_cat"/>
</dbReference>
<dbReference type="UniPathway" id="UPA00070">
    <property type="reaction ID" value="UER00117"/>
</dbReference>
<dbReference type="Proteomes" id="UP000319619">
    <property type="component" value="Unassembled WGS sequence"/>
</dbReference>
<comment type="cofactor">
    <cofactor evidence="6">
        <name>Zn(2+)</name>
        <dbReference type="ChEBI" id="CHEBI:29105"/>
    </cofactor>
    <text evidence="6">Binds 2 Zn(2+) ions per subunit.</text>
</comment>
<dbReference type="InterPro" id="IPR011059">
    <property type="entry name" value="Metal-dep_hydrolase_composite"/>
</dbReference>
<sequence>MEPIRLPKKYCLKGARLIDPVQGLDKAGDLVIENGVITEIGSDLSAPVCWDMQGAIICPGFFDLHVHLREPGFEDAETIRTGQEAAAAGGFTGMACMPNTEPTLDQAGVVRWVIQQADGFPVAVHPVAAVTKGRKGEELTEMVELRETGAVGFSDDGSPTANPEIMRRALEYSLLVKAPIISHAEDLDLSRDGAMHESETSTRLGLPGIPRISEDIATIRDIMLAEYTGGHLHLAHLSTEGALRAFEEAVKRGVRVTAEVTPHHLLLSDKAVEGYDTDTKMKPPLREESDRMALMESLKAKSIQAIATDHAPHTFESKVVPYDEAAFGVVGLETAVGLIWDRCVDQGVMEPADIVSIFSQGPRQVVGLSVPAIKAGAPMELTIFHPEESWQVKTEEFYSKSINSPFKGWELKGRPWGILKDTHWAGRVEPDFK</sequence>
<dbReference type="InterPro" id="IPR032466">
    <property type="entry name" value="Metal_Hydrolase"/>
</dbReference>
<dbReference type="InterPro" id="IPR050138">
    <property type="entry name" value="DHOase/Allantoinase_Hydrolase"/>
</dbReference>
<name>A0A532V1P7_UNCL8</name>
<comment type="caution">
    <text evidence="8">The sequence shown here is derived from an EMBL/GenBank/DDBJ whole genome shotgun (WGS) entry which is preliminary data.</text>
</comment>
<keyword evidence="5 6" id="KW-0665">Pyrimidine biosynthesis</keyword>
<dbReference type="GO" id="GO:0004151">
    <property type="term" value="F:dihydroorotase activity"/>
    <property type="evidence" value="ECO:0007669"/>
    <property type="project" value="UniProtKB-UniRule"/>
</dbReference>
<keyword evidence="4 6" id="KW-0378">Hydrolase</keyword>
<dbReference type="CDD" id="cd01317">
    <property type="entry name" value="DHOase_IIa"/>
    <property type="match status" value="1"/>
</dbReference>
<feature type="binding site" evidence="6">
    <location>
        <position position="99"/>
    </location>
    <ligand>
        <name>substrate</name>
    </ligand>
</feature>
<evidence type="ECO:0000256" key="2">
    <source>
        <dbReference type="ARBA" id="ARBA00010286"/>
    </source>
</evidence>
<feature type="binding site" evidence="6">
    <location>
        <position position="67"/>
    </location>
    <ligand>
        <name>Zn(2+)</name>
        <dbReference type="ChEBI" id="CHEBI:29105"/>
        <label>1</label>
    </ligand>
</feature>
<dbReference type="InterPro" id="IPR004722">
    <property type="entry name" value="DHOase"/>
</dbReference>
<dbReference type="Gene3D" id="3.20.20.140">
    <property type="entry name" value="Metal-dependent hydrolases"/>
    <property type="match status" value="1"/>
</dbReference>
<dbReference type="AlphaFoldDB" id="A0A532V1P7"/>
<comment type="pathway">
    <text evidence="6">Pyrimidine metabolism; UMP biosynthesis via de novo pathway; (S)-dihydroorotate from bicarbonate: step 3/3.</text>
</comment>
<evidence type="ECO:0000313" key="8">
    <source>
        <dbReference type="EMBL" id="TKJ41141.1"/>
    </source>
</evidence>
<gene>
    <name evidence="6" type="primary">pyrC</name>
    <name evidence="8" type="ORF">CEE37_05595</name>
</gene>
<reference evidence="8 9" key="1">
    <citation type="submission" date="2017-06" db="EMBL/GenBank/DDBJ databases">
        <title>Novel microbial phyla capable of carbon fixation and sulfur reduction in deep-sea sediments.</title>
        <authorList>
            <person name="Huang J."/>
            <person name="Baker B."/>
            <person name="Wang Y."/>
        </authorList>
    </citation>
    <scope>NUCLEOTIDE SEQUENCE [LARGE SCALE GENOMIC DNA]</scope>
    <source>
        <strain evidence="8">B3_LCP</strain>
    </source>
</reference>
<dbReference type="PANTHER" id="PTHR43668">
    <property type="entry name" value="ALLANTOINASE"/>
    <property type="match status" value="1"/>
</dbReference>
<protein>
    <recommendedName>
        <fullName evidence="6">Dihydroorotase</fullName>
        <shortName evidence="6">DHOase</shortName>
        <ecNumber evidence="6">3.5.2.3</ecNumber>
    </recommendedName>
</protein>
<feature type="active site" evidence="6">
    <location>
        <position position="309"/>
    </location>
</feature>
<evidence type="ECO:0000256" key="5">
    <source>
        <dbReference type="ARBA" id="ARBA00022975"/>
    </source>
</evidence>
<dbReference type="GO" id="GO:0008270">
    <property type="term" value="F:zinc ion binding"/>
    <property type="evidence" value="ECO:0007669"/>
    <property type="project" value="UniProtKB-UniRule"/>
</dbReference>
<feature type="binding site" evidence="6">
    <location>
        <position position="156"/>
    </location>
    <ligand>
        <name>Zn(2+)</name>
        <dbReference type="ChEBI" id="CHEBI:29105"/>
        <label>1</label>
    </ligand>
</feature>
<accession>A0A532V1P7</accession>
<dbReference type="HAMAP" id="MF_00220_B">
    <property type="entry name" value="PyrC_classI_B"/>
    <property type="match status" value="1"/>
</dbReference>
<evidence type="ECO:0000256" key="4">
    <source>
        <dbReference type="ARBA" id="ARBA00022801"/>
    </source>
</evidence>
<feature type="binding site" evidence="6">
    <location>
        <position position="156"/>
    </location>
    <ligand>
        <name>Zn(2+)</name>
        <dbReference type="ChEBI" id="CHEBI:29105"/>
        <label>2</label>
    </ligand>
</feature>
<dbReference type="GO" id="GO:0044205">
    <property type="term" value="P:'de novo' UMP biosynthetic process"/>
    <property type="evidence" value="ECO:0007669"/>
    <property type="project" value="UniProtKB-UniRule"/>
</dbReference>
<feature type="binding site" evidence="6">
    <location>
        <begin position="327"/>
        <end position="328"/>
    </location>
    <ligand>
        <name>substrate</name>
    </ligand>
</feature>
<organism evidence="8 9">
    <name type="scientific">candidate division LCP-89 bacterium B3_LCP</name>
    <dbReference type="NCBI Taxonomy" id="2012998"/>
    <lineage>
        <taxon>Bacteria</taxon>
        <taxon>Pseudomonadati</taxon>
        <taxon>Bacteria division LCP-89</taxon>
    </lineage>
</organism>
<comment type="similarity">
    <text evidence="2 6">Belongs to the metallo-dependent hydrolases superfamily. DHOase family. Class I DHOase subfamily.</text>
</comment>
<dbReference type="EMBL" id="NJBN01000003">
    <property type="protein sequence ID" value="TKJ41141.1"/>
    <property type="molecule type" value="Genomic_DNA"/>
</dbReference>
<dbReference type="Gene3D" id="2.30.40.10">
    <property type="entry name" value="Urease, subunit C, domain 1"/>
    <property type="match status" value="1"/>
</dbReference>
<evidence type="ECO:0000256" key="1">
    <source>
        <dbReference type="ARBA" id="ARBA00002368"/>
    </source>
</evidence>
<feature type="binding site" evidence="6">
    <location>
        <position position="236"/>
    </location>
    <ligand>
        <name>Zn(2+)</name>
        <dbReference type="ChEBI" id="CHEBI:29105"/>
        <label>2</label>
    </ligand>
</feature>
<keyword evidence="6" id="KW-0862">Zinc</keyword>
<keyword evidence="3 6" id="KW-0479">Metal-binding</keyword>
<comment type="caution">
    <text evidence="6">Lacks conserved residue(s) required for the propagation of feature annotation.</text>
</comment>
<proteinExistence type="inferred from homology"/>
<dbReference type="PROSITE" id="PS00483">
    <property type="entry name" value="DIHYDROOROTASE_2"/>
    <property type="match status" value="1"/>
</dbReference>
<comment type="catalytic activity">
    <reaction evidence="6">
        <text>(S)-dihydroorotate + H2O = N-carbamoyl-L-aspartate + H(+)</text>
        <dbReference type="Rhea" id="RHEA:24296"/>
        <dbReference type="ChEBI" id="CHEBI:15377"/>
        <dbReference type="ChEBI" id="CHEBI:15378"/>
        <dbReference type="ChEBI" id="CHEBI:30864"/>
        <dbReference type="ChEBI" id="CHEBI:32814"/>
        <dbReference type="EC" id="3.5.2.3"/>
    </reaction>
</comment>
<feature type="binding site" evidence="6">
    <location>
        <position position="65"/>
    </location>
    <ligand>
        <name>Zn(2+)</name>
        <dbReference type="ChEBI" id="CHEBI:29105"/>
        <label>1</label>
    </ligand>
</feature>
<dbReference type="PROSITE" id="PS00482">
    <property type="entry name" value="DIHYDROOROTASE_1"/>
    <property type="match status" value="1"/>
</dbReference>
<dbReference type="EC" id="3.5.2.3" evidence="6"/>
<comment type="function">
    <text evidence="1 6">Catalyzes the reversible cyclization of carbamoyl aspartate to dihydroorotate.</text>
</comment>
<dbReference type="GO" id="GO:0004038">
    <property type="term" value="F:allantoinase activity"/>
    <property type="evidence" value="ECO:0007669"/>
    <property type="project" value="TreeGrafter"/>
</dbReference>
<dbReference type="InterPro" id="IPR002195">
    <property type="entry name" value="Dihydroorotase_CS"/>
</dbReference>
<feature type="binding site" evidence="6">
    <location>
        <position position="183"/>
    </location>
    <ligand>
        <name>Zn(2+)</name>
        <dbReference type="ChEBI" id="CHEBI:29105"/>
        <label>2</label>
    </ligand>
</feature>
<dbReference type="GO" id="GO:0005737">
    <property type="term" value="C:cytoplasm"/>
    <property type="evidence" value="ECO:0007669"/>
    <property type="project" value="TreeGrafter"/>
</dbReference>
<feature type="binding site" evidence="6">
    <location>
        <begin position="67"/>
        <end position="69"/>
    </location>
    <ligand>
        <name>substrate</name>
    </ligand>
</feature>
<evidence type="ECO:0000313" key="9">
    <source>
        <dbReference type="Proteomes" id="UP000319619"/>
    </source>
</evidence>